<dbReference type="SMART" id="SM00460">
    <property type="entry name" value="TGc"/>
    <property type="match status" value="1"/>
</dbReference>
<evidence type="ECO:0000259" key="2">
    <source>
        <dbReference type="SMART" id="SM00460"/>
    </source>
</evidence>
<feature type="transmembrane region" description="Helical" evidence="1">
    <location>
        <begin position="636"/>
        <end position="655"/>
    </location>
</feature>
<organism evidence="3 4">
    <name type="scientific">Anaerolinea thermophila</name>
    <dbReference type="NCBI Taxonomy" id="167964"/>
    <lineage>
        <taxon>Bacteria</taxon>
        <taxon>Bacillati</taxon>
        <taxon>Chloroflexota</taxon>
        <taxon>Anaerolineae</taxon>
        <taxon>Anaerolineales</taxon>
        <taxon>Anaerolineaceae</taxon>
        <taxon>Anaerolinea</taxon>
    </lineage>
</organism>
<keyword evidence="1" id="KW-0472">Membrane</keyword>
<reference evidence="3 4" key="1">
    <citation type="journal article" date="2015" name="MBio">
        <title>Genome-Resolved Metagenomic Analysis Reveals Roles for Candidate Phyla and Other Microbial Community Members in Biogeochemical Transformations in Oil Reservoirs.</title>
        <authorList>
            <person name="Hu P."/>
            <person name="Tom L."/>
            <person name="Singh A."/>
            <person name="Thomas B.C."/>
            <person name="Baker B.J."/>
            <person name="Piceno Y.M."/>
            <person name="Andersen G.L."/>
            <person name="Banfield J.F."/>
        </authorList>
    </citation>
    <scope>NUCLEOTIDE SEQUENCE [LARGE SCALE GENOMIC DNA]</scope>
    <source>
        <strain evidence="3">46_16</strain>
    </source>
</reference>
<accession>A0A117LH91</accession>
<feature type="transmembrane region" description="Helical" evidence="1">
    <location>
        <begin position="119"/>
        <end position="141"/>
    </location>
</feature>
<dbReference type="InterPro" id="IPR038765">
    <property type="entry name" value="Papain-like_cys_pep_sf"/>
</dbReference>
<dbReference type="Proteomes" id="UP000064249">
    <property type="component" value="Unassembled WGS sequence"/>
</dbReference>
<dbReference type="SUPFAM" id="SSF54001">
    <property type="entry name" value="Cysteine proteinases"/>
    <property type="match status" value="1"/>
</dbReference>
<feature type="transmembrane region" description="Helical" evidence="1">
    <location>
        <begin position="172"/>
        <end position="191"/>
    </location>
</feature>
<protein>
    <submittedName>
        <fullName evidence="3">Putative membrane protein</fullName>
    </submittedName>
</protein>
<dbReference type="InterPro" id="IPR002931">
    <property type="entry name" value="Transglutaminase-like"/>
</dbReference>
<sequence>MFRKYRVSGFDLVSILCLVVLVFLSAYSLESTHWTENLNLITALAVIGVILGMTLGITAFNKAQLLVLLVLYSLVILFSFLVNGTSQGELWDENWFVFHTRILEAMTDLLKGLPVTDNILFITGMGVLFWGMALWAGMALIRKGDIWLPALFLAVAMICTQFFQPSVYRNDLLSGVFFFLLVFLLGHQYYLKTHQRWKSAEAYEDQDAGRVFMTTSSIISAVIVIIAWSTPFVIDLATTGTKQQKAFVQTLEDSGDFFSDLFSSLTSQPIKKESVFGDTLPLGSSQPLSEDVIFTAIAPDADFNKGNYYWKARSYSSYNDGMWTSTELEERTFEKNTPVYAKNGTEQIPGTFIVVANTDLSYFYTSGSVMSIDQPTRTMDVFPDSEEAEVIAWRPLLPLGEKDSYQFTTFFPTRTYEKLQTAGKAYPARIKRIYLQLPDDFSPRITKLSEAITEGLDTDFAKALAITDYLRKTYRYSFEVDDIPATLDPVFWFLFEEKSGFCNFYASAEVLMLRSIGIPARLGVGYAQGVVIEKGKVFEIRSKDSHAWAEVYFPDFGWVIFEPTSAQPAVTFQHEHDETMDTVDGRNGDFNQGNRQLSQGDIETGDFSRFDAIERRLSSQDSFLDDISVEELPNQWYLTVITWIVIGIVVSFLFFGHVRYQGAQIPIQEYVIVHIEKRGRKAPNWLMDWSAHRKLTYLQKNIHQIDVSLHWFIKRDARQMTIMEESAQLQQFVPTAAQEIQTVLNAFQDEVYGAKEINTQEVRSSFRKIRWAVFVTWWKDRFNLLKKRANTR</sequence>
<keyword evidence="1" id="KW-0812">Transmembrane</keyword>
<dbReference type="InterPro" id="IPR052901">
    <property type="entry name" value="Bact_TGase-like"/>
</dbReference>
<dbReference type="Pfam" id="PF01841">
    <property type="entry name" value="Transglut_core"/>
    <property type="match status" value="1"/>
</dbReference>
<comment type="caution">
    <text evidence="3">The sequence shown here is derived from an EMBL/GenBank/DDBJ whole genome shotgun (WGS) entry which is preliminary data.</text>
</comment>
<feature type="transmembrane region" description="Helical" evidence="1">
    <location>
        <begin position="211"/>
        <end position="234"/>
    </location>
</feature>
<evidence type="ECO:0000256" key="1">
    <source>
        <dbReference type="SAM" id="Phobius"/>
    </source>
</evidence>
<name>A0A117LH91_9CHLR</name>
<dbReference type="AlphaFoldDB" id="A0A117LH91"/>
<feature type="transmembrane region" description="Helical" evidence="1">
    <location>
        <begin position="38"/>
        <end position="58"/>
    </location>
</feature>
<dbReference type="EMBL" id="LGFU01000002">
    <property type="protein sequence ID" value="KUK47037.1"/>
    <property type="molecule type" value="Genomic_DNA"/>
</dbReference>
<proteinExistence type="predicted"/>
<dbReference type="PANTHER" id="PTHR42736">
    <property type="entry name" value="PROTEIN-GLUTAMINE GAMMA-GLUTAMYLTRANSFERASE"/>
    <property type="match status" value="1"/>
</dbReference>
<feature type="domain" description="Transglutaminase-like" evidence="2">
    <location>
        <begin position="494"/>
        <end position="565"/>
    </location>
</feature>
<feature type="transmembrane region" description="Helical" evidence="1">
    <location>
        <begin position="65"/>
        <end position="82"/>
    </location>
</feature>
<gene>
    <name evidence="3" type="ORF">XD73_0106</name>
</gene>
<evidence type="ECO:0000313" key="4">
    <source>
        <dbReference type="Proteomes" id="UP000064249"/>
    </source>
</evidence>
<keyword evidence="1" id="KW-1133">Transmembrane helix</keyword>
<feature type="transmembrane region" description="Helical" evidence="1">
    <location>
        <begin position="146"/>
        <end position="166"/>
    </location>
</feature>
<dbReference type="PANTHER" id="PTHR42736:SF1">
    <property type="entry name" value="PROTEIN-GLUTAMINE GAMMA-GLUTAMYLTRANSFERASE"/>
    <property type="match status" value="1"/>
</dbReference>
<evidence type="ECO:0000313" key="3">
    <source>
        <dbReference type="EMBL" id="KUK47037.1"/>
    </source>
</evidence>
<dbReference type="Gene3D" id="3.10.620.30">
    <property type="match status" value="1"/>
</dbReference>